<dbReference type="Pfam" id="PF03372">
    <property type="entry name" value="Exo_endo_phos"/>
    <property type="match status" value="1"/>
</dbReference>
<evidence type="ECO:0000256" key="4">
    <source>
        <dbReference type="ARBA" id="ARBA00022722"/>
    </source>
</evidence>
<dbReference type="Gene3D" id="3.60.10.10">
    <property type="entry name" value="Endonuclease/exonuclease/phosphatase"/>
    <property type="match status" value="1"/>
</dbReference>
<dbReference type="GO" id="GO:0005737">
    <property type="term" value="C:cytoplasm"/>
    <property type="evidence" value="ECO:0007669"/>
    <property type="project" value="TreeGrafter"/>
</dbReference>
<proteinExistence type="predicted"/>
<dbReference type="GeneID" id="63723357"/>
<keyword evidence="6" id="KW-0227">DNA damage</keyword>
<dbReference type="InterPro" id="IPR005135">
    <property type="entry name" value="Endo/exonuclease/phosphatase"/>
</dbReference>
<dbReference type="PANTHER" id="PTHR15822:SF4">
    <property type="entry name" value="TYROSYL-DNA PHOSPHODIESTERASE 2"/>
    <property type="match status" value="1"/>
</dbReference>
<evidence type="ECO:0000256" key="6">
    <source>
        <dbReference type="ARBA" id="ARBA00022763"/>
    </source>
</evidence>
<dbReference type="InterPro" id="IPR036691">
    <property type="entry name" value="Endo/exonu/phosph_ase_sf"/>
</dbReference>
<accession>A0A1L9Q146</accession>
<keyword evidence="8" id="KW-0460">Magnesium</keyword>
<keyword evidence="7" id="KW-0378">Hydrolase</keyword>
<dbReference type="EMBL" id="KV878137">
    <property type="protein sequence ID" value="OJJ07470.1"/>
    <property type="molecule type" value="Genomic_DNA"/>
</dbReference>
<evidence type="ECO:0000256" key="3">
    <source>
        <dbReference type="ARBA" id="ARBA00004322"/>
    </source>
</evidence>
<evidence type="ECO:0000313" key="12">
    <source>
        <dbReference type="EMBL" id="OJJ07470.1"/>
    </source>
</evidence>
<keyword evidence="5" id="KW-0479">Metal-binding</keyword>
<dbReference type="GO" id="GO:0006302">
    <property type="term" value="P:double-strand break repair"/>
    <property type="evidence" value="ECO:0007669"/>
    <property type="project" value="TreeGrafter"/>
</dbReference>
<keyword evidence="13" id="KW-1185">Reference proteome</keyword>
<evidence type="ECO:0000256" key="1">
    <source>
        <dbReference type="ARBA" id="ARBA00001936"/>
    </source>
</evidence>
<keyword evidence="9" id="KW-0234">DNA repair</keyword>
<feature type="domain" description="Endonuclease/exonuclease/phosphatase" evidence="11">
    <location>
        <begin position="57"/>
        <end position="338"/>
    </location>
</feature>
<dbReference type="InterPro" id="IPR051547">
    <property type="entry name" value="TDP2-like"/>
</dbReference>
<name>A0A1L9Q146_ASPVE</name>
<gene>
    <name evidence="12" type="ORF">ASPVEDRAFT_142572</name>
</gene>
<keyword evidence="4" id="KW-0540">Nuclease</keyword>
<comment type="subcellular location">
    <subcellularLocation>
        <location evidence="3">Nucleus</location>
        <location evidence="3">PML body</location>
    </subcellularLocation>
</comment>
<evidence type="ECO:0000256" key="5">
    <source>
        <dbReference type="ARBA" id="ARBA00022723"/>
    </source>
</evidence>
<dbReference type="CDD" id="cd09080">
    <property type="entry name" value="TDP2"/>
    <property type="match status" value="1"/>
</dbReference>
<evidence type="ECO:0000256" key="8">
    <source>
        <dbReference type="ARBA" id="ARBA00022842"/>
    </source>
</evidence>
<dbReference type="GO" id="GO:0070260">
    <property type="term" value="F:5'-tyrosyl-DNA phosphodiesterase activity"/>
    <property type="evidence" value="ECO:0007669"/>
    <property type="project" value="TreeGrafter"/>
</dbReference>
<evidence type="ECO:0000256" key="10">
    <source>
        <dbReference type="ARBA" id="ARBA00023242"/>
    </source>
</evidence>
<evidence type="ECO:0000259" key="11">
    <source>
        <dbReference type="Pfam" id="PF03372"/>
    </source>
</evidence>
<comment type="cofactor">
    <cofactor evidence="1">
        <name>Mn(2+)</name>
        <dbReference type="ChEBI" id="CHEBI:29035"/>
    </cofactor>
</comment>
<sequence length="353" mass="39413">MNPGLAALRRLNKPTIQPFHYFDPRSPHPRWRPAFTQTDVDATQQGSPTNTDKLRLLSWNIDFSTPAPTERMTEALKYLNKLQNEHDNRRGPPTVIFFQEMVHSDLELLQNAPWIQEKFYLTDISDQHWRGTYGTTTLVDRRLPVGRVFRVPYALSVMQRDALFVDIKLQGSLIRICNTHLESLASGTPRRAVQLKLASEFMHGSTPSSSFDDSENAGATDEPLPTPHAAIIAGDLNAFAPEDVHLPSECNLNDAYLALGGTEGSEEGFTWGYQCPPDIDGRFPCGRLDKVLFCGNIEALSLAKVGQGLKARVDGRLPDECDGATEDDDFEDIWVTDHFGLAADFKIVPFRSA</sequence>
<dbReference type="RefSeq" id="XP_040673232.1">
    <property type="nucleotide sequence ID" value="XM_040807846.1"/>
</dbReference>
<dbReference type="Proteomes" id="UP000184073">
    <property type="component" value="Unassembled WGS sequence"/>
</dbReference>
<evidence type="ECO:0000256" key="2">
    <source>
        <dbReference type="ARBA" id="ARBA00001946"/>
    </source>
</evidence>
<dbReference type="STRING" id="1036611.A0A1L9Q146"/>
<dbReference type="VEuPathDB" id="FungiDB:ASPVEDRAFT_142572"/>
<comment type="cofactor">
    <cofactor evidence="2">
        <name>Mg(2+)</name>
        <dbReference type="ChEBI" id="CHEBI:18420"/>
    </cofactor>
</comment>
<dbReference type="SUPFAM" id="SSF56219">
    <property type="entry name" value="DNase I-like"/>
    <property type="match status" value="1"/>
</dbReference>
<reference evidence="13" key="1">
    <citation type="journal article" date="2017" name="Genome Biol.">
        <title>Comparative genomics reveals high biological diversity and specific adaptations in the industrially and medically important fungal genus Aspergillus.</title>
        <authorList>
            <person name="de Vries R.P."/>
            <person name="Riley R."/>
            <person name="Wiebenga A."/>
            <person name="Aguilar-Osorio G."/>
            <person name="Amillis S."/>
            <person name="Uchima C.A."/>
            <person name="Anderluh G."/>
            <person name="Asadollahi M."/>
            <person name="Askin M."/>
            <person name="Barry K."/>
            <person name="Battaglia E."/>
            <person name="Bayram O."/>
            <person name="Benocci T."/>
            <person name="Braus-Stromeyer S.A."/>
            <person name="Caldana C."/>
            <person name="Canovas D."/>
            <person name="Cerqueira G.C."/>
            <person name="Chen F."/>
            <person name="Chen W."/>
            <person name="Choi C."/>
            <person name="Clum A."/>
            <person name="Dos Santos R.A."/>
            <person name="Damasio A.R."/>
            <person name="Diallinas G."/>
            <person name="Emri T."/>
            <person name="Fekete E."/>
            <person name="Flipphi M."/>
            <person name="Freyberg S."/>
            <person name="Gallo A."/>
            <person name="Gournas C."/>
            <person name="Habgood R."/>
            <person name="Hainaut M."/>
            <person name="Harispe M.L."/>
            <person name="Henrissat B."/>
            <person name="Hilden K.S."/>
            <person name="Hope R."/>
            <person name="Hossain A."/>
            <person name="Karabika E."/>
            <person name="Karaffa L."/>
            <person name="Karanyi Z."/>
            <person name="Krasevec N."/>
            <person name="Kuo A."/>
            <person name="Kusch H."/>
            <person name="LaButti K."/>
            <person name="Lagendijk E.L."/>
            <person name="Lapidus A."/>
            <person name="Levasseur A."/>
            <person name="Lindquist E."/>
            <person name="Lipzen A."/>
            <person name="Logrieco A.F."/>
            <person name="MacCabe A."/>
            <person name="Maekelae M.R."/>
            <person name="Malavazi I."/>
            <person name="Melin P."/>
            <person name="Meyer V."/>
            <person name="Mielnichuk N."/>
            <person name="Miskei M."/>
            <person name="Molnar A.P."/>
            <person name="Mule G."/>
            <person name="Ngan C.Y."/>
            <person name="Orejas M."/>
            <person name="Orosz E."/>
            <person name="Ouedraogo J.P."/>
            <person name="Overkamp K.M."/>
            <person name="Park H.-S."/>
            <person name="Perrone G."/>
            <person name="Piumi F."/>
            <person name="Punt P.J."/>
            <person name="Ram A.F."/>
            <person name="Ramon A."/>
            <person name="Rauscher S."/>
            <person name="Record E."/>
            <person name="Riano-Pachon D.M."/>
            <person name="Robert V."/>
            <person name="Roehrig J."/>
            <person name="Ruller R."/>
            <person name="Salamov A."/>
            <person name="Salih N.S."/>
            <person name="Samson R.A."/>
            <person name="Sandor E."/>
            <person name="Sanguinetti M."/>
            <person name="Schuetze T."/>
            <person name="Sepcic K."/>
            <person name="Shelest E."/>
            <person name="Sherlock G."/>
            <person name="Sophianopoulou V."/>
            <person name="Squina F.M."/>
            <person name="Sun H."/>
            <person name="Susca A."/>
            <person name="Todd R.B."/>
            <person name="Tsang A."/>
            <person name="Unkles S.E."/>
            <person name="van de Wiele N."/>
            <person name="van Rossen-Uffink D."/>
            <person name="Oliveira J.V."/>
            <person name="Vesth T.C."/>
            <person name="Visser J."/>
            <person name="Yu J.-H."/>
            <person name="Zhou M."/>
            <person name="Andersen M.R."/>
            <person name="Archer D.B."/>
            <person name="Baker S.E."/>
            <person name="Benoit I."/>
            <person name="Brakhage A.A."/>
            <person name="Braus G.H."/>
            <person name="Fischer R."/>
            <person name="Frisvad J.C."/>
            <person name="Goldman G.H."/>
            <person name="Houbraken J."/>
            <person name="Oakley B."/>
            <person name="Pocsi I."/>
            <person name="Scazzocchio C."/>
            <person name="Seiboth B."/>
            <person name="vanKuyk P.A."/>
            <person name="Wortman J."/>
            <person name="Dyer P.S."/>
            <person name="Grigoriev I.V."/>
        </authorList>
    </citation>
    <scope>NUCLEOTIDE SEQUENCE [LARGE SCALE GENOMIC DNA]</scope>
    <source>
        <strain evidence="13">CBS 583.65</strain>
    </source>
</reference>
<dbReference type="GO" id="GO:0003697">
    <property type="term" value="F:single-stranded DNA binding"/>
    <property type="evidence" value="ECO:0007669"/>
    <property type="project" value="TreeGrafter"/>
</dbReference>
<dbReference type="OrthoDB" id="9975959at2759"/>
<evidence type="ECO:0000256" key="9">
    <source>
        <dbReference type="ARBA" id="ARBA00023204"/>
    </source>
</evidence>
<dbReference type="GO" id="GO:0046872">
    <property type="term" value="F:metal ion binding"/>
    <property type="evidence" value="ECO:0007669"/>
    <property type="project" value="UniProtKB-KW"/>
</dbReference>
<keyword evidence="10" id="KW-0539">Nucleus</keyword>
<evidence type="ECO:0000256" key="7">
    <source>
        <dbReference type="ARBA" id="ARBA00022801"/>
    </source>
</evidence>
<dbReference type="AlphaFoldDB" id="A0A1L9Q146"/>
<evidence type="ECO:0000313" key="13">
    <source>
        <dbReference type="Proteomes" id="UP000184073"/>
    </source>
</evidence>
<organism evidence="12 13">
    <name type="scientific">Aspergillus versicolor CBS 583.65</name>
    <dbReference type="NCBI Taxonomy" id="1036611"/>
    <lineage>
        <taxon>Eukaryota</taxon>
        <taxon>Fungi</taxon>
        <taxon>Dikarya</taxon>
        <taxon>Ascomycota</taxon>
        <taxon>Pezizomycotina</taxon>
        <taxon>Eurotiomycetes</taxon>
        <taxon>Eurotiomycetidae</taxon>
        <taxon>Eurotiales</taxon>
        <taxon>Aspergillaceae</taxon>
        <taxon>Aspergillus</taxon>
        <taxon>Aspergillus subgen. Nidulantes</taxon>
    </lineage>
</organism>
<dbReference type="PANTHER" id="PTHR15822">
    <property type="entry name" value="TRAF AND TNF RECEPTOR-ASSOCIATED PROTEIN"/>
    <property type="match status" value="1"/>
</dbReference>
<dbReference type="GO" id="GO:0004518">
    <property type="term" value="F:nuclease activity"/>
    <property type="evidence" value="ECO:0007669"/>
    <property type="project" value="UniProtKB-KW"/>
</dbReference>
<protein>
    <recommendedName>
        <fullName evidence="11">Endonuclease/exonuclease/phosphatase domain-containing protein</fullName>
    </recommendedName>
</protein>